<name>A0AAE0NT71_9PEZI</name>
<proteinExistence type="predicted"/>
<reference evidence="2" key="1">
    <citation type="journal article" date="2023" name="Mol. Phylogenet. Evol.">
        <title>Genome-scale phylogeny and comparative genomics of the fungal order Sordariales.</title>
        <authorList>
            <person name="Hensen N."/>
            <person name="Bonometti L."/>
            <person name="Westerberg I."/>
            <person name="Brannstrom I.O."/>
            <person name="Guillou S."/>
            <person name="Cros-Aarteil S."/>
            <person name="Calhoun S."/>
            <person name="Haridas S."/>
            <person name="Kuo A."/>
            <person name="Mondo S."/>
            <person name="Pangilinan J."/>
            <person name="Riley R."/>
            <person name="LaButti K."/>
            <person name="Andreopoulos B."/>
            <person name="Lipzen A."/>
            <person name="Chen C."/>
            <person name="Yan M."/>
            <person name="Daum C."/>
            <person name="Ng V."/>
            <person name="Clum A."/>
            <person name="Steindorff A."/>
            <person name="Ohm R.A."/>
            <person name="Martin F."/>
            <person name="Silar P."/>
            <person name="Natvig D.O."/>
            <person name="Lalanne C."/>
            <person name="Gautier V."/>
            <person name="Ament-Velasquez S.L."/>
            <person name="Kruys A."/>
            <person name="Hutchinson M.I."/>
            <person name="Powell A.J."/>
            <person name="Barry K."/>
            <person name="Miller A.N."/>
            <person name="Grigoriev I.V."/>
            <person name="Debuchy R."/>
            <person name="Gladieux P."/>
            <person name="Hiltunen Thoren M."/>
            <person name="Johannesson H."/>
        </authorList>
    </citation>
    <scope>NUCLEOTIDE SEQUENCE</scope>
    <source>
        <strain evidence="2">CBS 232.78</strain>
    </source>
</reference>
<accession>A0AAE0NT71</accession>
<feature type="transmembrane region" description="Helical" evidence="1">
    <location>
        <begin position="89"/>
        <end position="109"/>
    </location>
</feature>
<dbReference type="AlphaFoldDB" id="A0AAE0NT71"/>
<keyword evidence="1" id="KW-0472">Membrane</keyword>
<keyword evidence="1" id="KW-0812">Transmembrane</keyword>
<evidence type="ECO:0000313" key="3">
    <source>
        <dbReference type="Proteomes" id="UP001285441"/>
    </source>
</evidence>
<reference evidence="2" key="2">
    <citation type="submission" date="2023-06" db="EMBL/GenBank/DDBJ databases">
        <authorList>
            <consortium name="Lawrence Berkeley National Laboratory"/>
            <person name="Haridas S."/>
            <person name="Hensen N."/>
            <person name="Bonometti L."/>
            <person name="Westerberg I."/>
            <person name="Brannstrom I.O."/>
            <person name="Guillou S."/>
            <person name="Cros-Aarteil S."/>
            <person name="Calhoun S."/>
            <person name="Kuo A."/>
            <person name="Mondo S."/>
            <person name="Pangilinan J."/>
            <person name="Riley R."/>
            <person name="LaButti K."/>
            <person name="Andreopoulos B."/>
            <person name="Lipzen A."/>
            <person name="Chen C."/>
            <person name="Yanf M."/>
            <person name="Daum C."/>
            <person name="Ng V."/>
            <person name="Clum A."/>
            <person name="Steindorff A."/>
            <person name="Ohm R."/>
            <person name="Martin F."/>
            <person name="Silar P."/>
            <person name="Natvig D."/>
            <person name="Lalanne C."/>
            <person name="Gautier V."/>
            <person name="Ament-velasquez S.L."/>
            <person name="Kruys A."/>
            <person name="Hutchinson M.I."/>
            <person name="Powell A.J."/>
            <person name="Barry K."/>
            <person name="Miller A.N."/>
            <person name="Grigoriev I.V."/>
            <person name="Debuchy R."/>
            <person name="Gladieux P."/>
            <person name="Thoren M.H."/>
            <person name="Johannesson H."/>
        </authorList>
    </citation>
    <scope>NUCLEOTIDE SEQUENCE</scope>
    <source>
        <strain evidence="2">CBS 232.78</strain>
    </source>
</reference>
<dbReference type="Proteomes" id="UP001285441">
    <property type="component" value="Unassembled WGS sequence"/>
</dbReference>
<organism evidence="2 3">
    <name type="scientific">Podospora didyma</name>
    <dbReference type="NCBI Taxonomy" id="330526"/>
    <lineage>
        <taxon>Eukaryota</taxon>
        <taxon>Fungi</taxon>
        <taxon>Dikarya</taxon>
        <taxon>Ascomycota</taxon>
        <taxon>Pezizomycotina</taxon>
        <taxon>Sordariomycetes</taxon>
        <taxon>Sordariomycetidae</taxon>
        <taxon>Sordariales</taxon>
        <taxon>Podosporaceae</taxon>
        <taxon>Podospora</taxon>
    </lineage>
</organism>
<evidence type="ECO:0000313" key="2">
    <source>
        <dbReference type="EMBL" id="KAK3387281.1"/>
    </source>
</evidence>
<feature type="transmembrane region" description="Helical" evidence="1">
    <location>
        <begin position="22"/>
        <end position="39"/>
    </location>
</feature>
<sequence>MYPATWVLAIANLAMANDRGTWWYLYLGGLVASIAHMAWGPRAKDLMDGLAAMDGKTKAGDDDGRSLRGHEGVDASECYKECICGLSRMGVFLFGVLGVGCVVEFLGLIPLHNHLQFTLYAHLLFDTMEDV</sequence>
<gene>
    <name evidence="2" type="ORF">B0H63DRAFT_155284</name>
</gene>
<protein>
    <submittedName>
        <fullName evidence="2">Uncharacterized protein</fullName>
    </submittedName>
</protein>
<dbReference type="EMBL" id="JAULSW010000003">
    <property type="protein sequence ID" value="KAK3387281.1"/>
    <property type="molecule type" value="Genomic_DNA"/>
</dbReference>
<keyword evidence="3" id="KW-1185">Reference proteome</keyword>
<keyword evidence="1" id="KW-1133">Transmembrane helix</keyword>
<evidence type="ECO:0000256" key="1">
    <source>
        <dbReference type="SAM" id="Phobius"/>
    </source>
</evidence>
<comment type="caution">
    <text evidence="2">The sequence shown here is derived from an EMBL/GenBank/DDBJ whole genome shotgun (WGS) entry which is preliminary data.</text>
</comment>